<evidence type="ECO:0000313" key="3">
    <source>
        <dbReference type="EMBL" id="CAB4909625.1"/>
    </source>
</evidence>
<feature type="domain" description="Helicase XPB/Ssl2 N-terminal" evidence="2">
    <location>
        <begin position="331"/>
        <end position="421"/>
    </location>
</feature>
<dbReference type="Pfam" id="PF13280">
    <property type="entry name" value="WYL"/>
    <property type="match status" value="1"/>
</dbReference>
<organism evidence="3">
    <name type="scientific">freshwater metagenome</name>
    <dbReference type="NCBI Taxonomy" id="449393"/>
    <lineage>
        <taxon>unclassified sequences</taxon>
        <taxon>metagenomes</taxon>
        <taxon>ecological metagenomes</taxon>
    </lineage>
</organism>
<gene>
    <name evidence="3" type="ORF">UFOPK3610_00695</name>
</gene>
<dbReference type="InterPro" id="IPR026881">
    <property type="entry name" value="WYL_dom"/>
</dbReference>
<accession>A0A6J7GYV1</accession>
<reference evidence="3" key="1">
    <citation type="submission" date="2020-05" db="EMBL/GenBank/DDBJ databases">
        <authorList>
            <person name="Chiriac C."/>
            <person name="Salcher M."/>
            <person name="Ghai R."/>
            <person name="Kavagutti S V."/>
        </authorList>
    </citation>
    <scope>NUCLEOTIDE SEQUENCE</scope>
</reference>
<proteinExistence type="predicted"/>
<name>A0A6J7GYV1_9ZZZZ</name>
<evidence type="ECO:0000259" key="2">
    <source>
        <dbReference type="Pfam" id="PF13625"/>
    </source>
</evidence>
<evidence type="ECO:0000259" key="1">
    <source>
        <dbReference type="Pfam" id="PF13280"/>
    </source>
</evidence>
<dbReference type="InterPro" id="IPR032830">
    <property type="entry name" value="XPB/Ssl2_N"/>
</dbReference>
<dbReference type="PROSITE" id="PS52050">
    <property type="entry name" value="WYL"/>
    <property type="match status" value="1"/>
</dbReference>
<dbReference type="AlphaFoldDB" id="A0A6J7GYV1"/>
<protein>
    <submittedName>
        <fullName evidence="3">Unannotated protein</fullName>
    </submittedName>
</protein>
<dbReference type="EMBL" id="CAFBMR010000018">
    <property type="protein sequence ID" value="CAB4909625.1"/>
    <property type="molecule type" value="Genomic_DNA"/>
</dbReference>
<feature type="domain" description="WYL" evidence="1">
    <location>
        <begin position="471"/>
        <end position="532"/>
    </location>
</feature>
<sequence length="535" mass="57628">MTTQRTRSLADDLRRRSAEDLCALVRVRPDLIDPVPQSLGHLSVRATAIPSVTRALDQVDEFGLQVLAAMGTLPEPVSPVAVANALDPAPLSRVTETMHALWLQALVWGDTDAMRVVRTVRETNTTCMTSVAHPAFSPRVLPAPTHRDSSAIAHALDALTAVALLGFTWETQPPAALRGGGISTRDITVTAKAIGCEPDDAELWIDLATRALLVGRDRHNPESWLPTVKFDEWIHASGLTRWQELVEAWLATDDLHEFLIDVLSSYEGSVPAEDVLTLVDERFPRTASPARTMQVRNALRVMDLLGLVVGGSLAMPGRTLTVDLPEPIEKILLQADLTAVAPGPLTPEINRIMRILADVESTGSATVFRFKPSTISRAFATGMTAEEILGFLTSHSLTPMPQPLAYIVNDLARQVTHVDPPESLRAPTPAVASIVCVDTAVVVRVVMESDGEAPPAPLNASSVKTMPAGRVVAIIRDAVLANARLRIGYAESTGLTREHSIEPIRLASGRLTAYDHSDDSVRTFAVSRITGAVPA</sequence>
<dbReference type="Pfam" id="PF13625">
    <property type="entry name" value="Helicase_C_3"/>
    <property type="match status" value="1"/>
</dbReference>